<dbReference type="Gene3D" id="3.40.50.2000">
    <property type="entry name" value="Glycogen Phosphorylase B"/>
    <property type="match status" value="2"/>
</dbReference>
<evidence type="ECO:0000313" key="3">
    <source>
        <dbReference type="Proteomes" id="UP000191901"/>
    </source>
</evidence>
<evidence type="ECO:0000313" key="2">
    <source>
        <dbReference type="EMBL" id="ASC71562.1"/>
    </source>
</evidence>
<dbReference type="InterPro" id="IPR050194">
    <property type="entry name" value="Glycosyltransferase_grp1"/>
</dbReference>
<gene>
    <name evidence="2" type="primary">wcaL</name>
    <name evidence="2" type="ORF">XM38_025140</name>
</gene>
<dbReference type="RefSeq" id="WP_080814297.1">
    <property type="nucleotide sequence ID" value="NZ_CP021983.2"/>
</dbReference>
<reference evidence="2 3" key="1">
    <citation type="journal article" date="2016" name="Biochim. Biophys. Acta">
        <title>Characterization of red-shifted phycobilisomes isolated from the chlorophyll f-containing cyanobacterium Halomicronema hongdechloris.</title>
        <authorList>
            <person name="Li Y."/>
            <person name="Lin Y."/>
            <person name="Garvey C.J."/>
            <person name="Birch D."/>
            <person name="Corkery R.W."/>
            <person name="Loughlin P.C."/>
            <person name="Scheer H."/>
            <person name="Willows R.D."/>
            <person name="Chen M."/>
        </authorList>
    </citation>
    <scope>NUCLEOTIDE SEQUENCE [LARGE SCALE GENOMIC DNA]</scope>
    <source>
        <strain evidence="2 3">C2206</strain>
    </source>
</reference>
<dbReference type="KEGG" id="hhg:XM38_025140"/>
<dbReference type="InterPro" id="IPR001296">
    <property type="entry name" value="Glyco_trans_1"/>
</dbReference>
<dbReference type="GO" id="GO:0016757">
    <property type="term" value="F:glycosyltransferase activity"/>
    <property type="evidence" value="ECO:0007669"/>
    <property type="project" value="TreeGrafter"/>
</dbReference>
<dbReference type="AlphaFoldDB" id="A0A1Z3HMM0"/>
<dbReference type="STRING" id="1641165.XM38_27430"/>
<dbReference type="Proteomes" id="UP000191901">
    <property type="component" value="Chromosome"/>
</dbReference>
<name>A0A1Z3HMM0_9CYAN</name>
<sequence>MTIAYLVNQYPKVSHSFIRREIEAVAASGLTVHRYAIRSLATELVDEADLRELVQTQFVLDVGPLGLLLTWLWIGLTRPWRFGVALRLALAIGHCSERGRLIHLIYLAEACVLLQWCRRDGVAHIHAHFGTNSTTVAMLVQELGGPSYSFTVHGPEEFDKVQAIALPQKIERAAFVVAVSDFGRSQLCRWCSHDLWDKIQVVRCGVDELFLQQAPLPLPLAPSFVCVGRLCEQKGHLLLIEAAAKLASQGRHFRLVLVGDGPLRAPIEAMIERYGLAEQITITGWASGDEVLRHLLEAQVMVLPSFAEGLPVSLMEALALGRPVISTYVAGIPELVEPDICGWLAPAGALEPLVAAMKSALATPVAELEEMGRRGAERVAQRHSSATEGAKLAALFHRELK</sequence>
<protein>
    <submittedName>
        <fullName evidence="2">Colanic acid biosynthesis glycosyltransferase</fullName>
    </submittedName>
</protein>
<organism evidence="2 3">
    <name type="scientific">Halomicronema hongdechloris C2206</name>
    <dbReference type="NCBI Taxonomy" id="1641165"/>
    <lineage>
        <taxon>Bacteria</taxon>
        <taxon>Bacillati</taxon>
        <taxon>Cyanobacteriota</taxon>
        <taxon>Cyanophyceae</taxon>
        <taxon>Nodosilineales</taxon>
        <taxon>Nodosilineaceae</taxon>
        <taxon>Halomicronema</taxon>
    </lineage>
</organism>
<proteinExistence type="predicted"/>
<dbReference type="OrthoDB" id="5416057at2"/>
<evidence type="ECO:0000259" key="1">
    <source>
        <dbReference type="Pfam" id="PF00534"/>
    </source>
</evidence>
<feature type="domain" description="Glycosyl transferase family 1" evidence="1">
    <location>
        <begin position="224"/>
        <end position="376"/>
    </location>
</feature>
<dbReference type="SUPFAM" id="SSF53756">
    <property type="entry name" value="UDP-Glycosyltransferase/glycogen phosphorylase"/>
    <property type="match status" value="1"/>
</dbReference>
<dbReference type="PANTHER" id="PTHR45947:SF15">
    <property type="entry name" value="TEICHURONIC ACID BIOSYNTHESIS GLYCOSYLTRANSFERASE TUAC-RELATED"/>
    <property type="match status" value="1"/>
</dbReference>
<accession>A0A1Z3HMM0</accession>
<dbReference type="Pfam" id="PF00534">
    <property type="entry name" value="Glycos_transf_1"/>
    <property type="match status" value="1"/>
</dbReference>
<dbReference type="EMBL" id="CP021983">
    <property type="protein sequence ID" value="ASC71562.1"/>
    <property type="molecule type" value="Genomic_DNA"/>
</dbReference>
<dbReference type="PANTHER" id="PTHR45947">
    <property type="entry name" value="SULFOQUINOVOSYL TRANSFERASE SQD2"/>
    <property type="match status" value="1"/>
</dbReference>
<keyword evidence="3" id="KW-1185">Reference proteome</keyword>